<dbReference type="Pfam" id="PF13272">
    <property type="entry name" value="Holin_2-3"/>
    <property type="match status" value="1"/>
</dbReference>
<proteinExistence type="predicted"/>
<dbReference type="EMBL" id="JBHLTN010000021">
    <property type="protein sequence ID" value="MFC0593193.1"/>
    <property type="molecule type" value="Genomic_DNA"/>
</dbReference>
<gene>
    <name evidence="1" type="ORF">ACFFGG_11545</name>
</gene>
<evidence type="ECO:0000313" key="1">
    <source>
        <dbReference type="EMBL" id="MFC0593193.1"/>
    </source>
</evidence>
<organism evidence="1 2">
    <name type="scientific">Ottowia pentelensis</name>
    <dbReference type="NCBI Taxonomy" id="511108"/>
    <lineage>
        <taxon>Bacteria</taxon>
        <taxon>Pseudomonadati</taxon>
        <taxon>Pseudomonadota</taxon>
        <taxon>Betaproteobacteria</taxon>
        <taxon>Burkholderiales</taxon>
        <taxon>Comamonadaceae</taxon>
        <taxon>Ottowia</taxon>
    </lineage>
</organism>
<reference evidence="1 2" key="1">
    <citation type="submission" date="2024-09" db="EMBL/GenBank/DDBJ databases">
        <authorList>
            <person name="Sun Q."/>
            <person name="Mori K."/>
        </authorList>
    </citation>
    <scope>NUCLEOTIDE SEQUENCE [LARGE SCALE GENOMIC DNA]</scope>
    <source>
        <strain evidence="1 2">NCAIM B.02336</strain>
    </source>
</reference>
<protein>
    <submittedName>
        <fullName evidence="1">Holin</fullName>
    </submittedName>
</protein>
<dbReference type="InterPro" id="IPR025140">
    <property type="entry name" value="Holin_2-3"/>
</dbReference>
<dbReference type="Proteomes" id="UP001589834">
    <property type="component" value="Unassembled WGS sequence"/>
</dbReference>
<dbReference type="RefSeq" id="WP_377483211.1">
    <property type="nucleotide sequence ID" value="NZ_JBHLTN010000021.1"/>
</dbReference>
<keyword evidence="2" id="KW-1185">Reference proteome</keyword>
<evidence type="ECO:0000313" key="2">
    <source>
        <dbReference type="Proteomes" id="UP001589834"/>
    </source>
</evidence>
<name>A0ABV6PTM0_9BURK</name>
<comment type="caution">
    <text evidence="1">The sequence shown here is derived from an EMBL/GenBank/DDBJ whole genome shotgun (WGS) entry which is preliminary data.</text>
</comment>
<accession>A0ABV6PTM0</accession>
<sequence length="138" mass="14990">MNLFDLSLFSGALRRLARARMADWVVAALLLSALVWLMAPQQIPVSVYKLSLVALAAVCGWWIDRSLFPYARPEFYLEPPPEMGEARAETAFTDVHVLSFAEPVGGLLPEHAALLGRAAMLRRAIIVAATMLAVGLGA</sequence>